<comment type="caution">
    <text evidence="4">The sequence shown here is derived from an EMBL/GenBank/DDBJ whole genome shotgun (WGS) entry which is preliminary data.</text>
</comment>
<keyword evidence="1" id="KW-0433">Leucine-rich repeat</keyword>
<dbReference type="PANTHER" id="PTHR36766:SF44">
    <property type="entry name" value="NBS-CODING RESISTANCE GENE ANALOG"/>
    <property type="match status" value="1"/>
</dbReference>
<dbReference type="InterPro" id="IPR027417">
    <property type="entry name" value="P-loop_NTPase"/>
</dbReference>
<dbReference type="EMBL" id="JACBKZ010000011">
    <property type="protein sequence ID" value="KAF5939756.1"/>
    <property type="molecule type" value="Genomic_DNA"/>
</dbReference>
<reference evidence="5" key="1">
    <citation type="journal article" date="2020" name="Nat. Commun.">
        <title>Genome assembly of wild tea tree DASZ reveals pedigree and selection history of tea varieties.</title>
        <authorList>
            <person name="Zhang W."/>
            <person name="Zhang Y."/>
            <person name="Qiu H."/>
            <person name="Guo Y."/>
            <person name="Wan H."/>
            <person name="Zhang X."/>
            <person name="Scossa F."/>
            <person name="Alseekh S."/>
            <person name="Zhang Q."/>
            <person name="Wang P."/>
            <person name="Xu L."/>
            <person name="Schmidt M.H."/>
            <person name="Jia X."/>
            <person name="Li D."/>
            <person name="Zhu A."/>
            <person name="Guo F."/>
            <person name="Chen W."/>
            <person name="Ni D."/>
            <person name="Usadel B."/>
            <person name="Fernie A.R."/>
            <person name="Wen W."/>
        </authorList>
    </citation>
    <scope>NUCLEOTIDE SEQUENCE [LARGE SCALE GENOMIC DNA]</scope>
    <source>
        <strain evidence="5">cv. G240</strain>
    </source>
</reference>
<dbReference type="GO" id="GO:0043531">
    <property type="term" value="F:ADP binding"/>
    <property type="evidence" value="ECO:0007669"/>
    <property type="project" value="InterPro"/>
</dbReference>
<evidence type="ECO:0000256" key="2">
    <source>
        <dbReference type="ARBA" id="ARBA00022821"/>
    </source>
</evidence>
<evidence type="ECO:0000313" key="5">
    <source>
        <dbReference type="Proteomes" id="UP000593564"/>
    </source>
</evidence>
<name>A0A7J7GK05_CAMSI</name>
<dbReference type="AlphaFoldDB" id="A0A7J7GK05"/>
<keyword evidence="2" id="KW-0611">Plant defense</keyword>
<dbReference type="Pfam" id="PF00931">
    <property type="entry name" value="NB-ARC"/>
    <property type="match status" value="1"/>
</dbReference>
<proteinExistence type="predicted"/>
<sequence length="166" mass="19345">MLIVLTDEDKNMSNEMLGEMLYKKLKGKRYLIVDLKMYLPNDKNGSRIMFTSRPMHASPDSHTHCLRFLTEEESWELFQRKVFPDESFPPKLIETGKQIMNKCQGLPLAIIDFLQRIRRQKSSGNKLPKVLVHALLEHFQKTKKFGCRAGPGVTRLRRSPRAPNFE</sequence>
<keyword evidence="5" id="KW-1185">Reference proteome</keyword>
<dbReference type="GO" id="GO:0006952">
    <property type="term" value="P:defense response"/>
    <property type="evidence" value="ECO:0007669"/>
    <property type="project" value="UniProtKB-KW"/>
</dbReference>
<reference evidence="4 5" key="2">
    <citation type="submission" date="2020-07" db="EMBL/GenBank/DDBJ databases">
        <title>Genome assembly of wild tea tree DASZ reveals pedigree and selection history of tea varieties.</title>
        <authorList>
            <person name="Zhang W."/>
        </authorList>
    </citation>
    <scope>NUCLEOTIDE SEQUENCE [LARGE SCALE GENOMIC DNA]</scope>
    <source>
        <strain evidence="5">cv. G240</strain>
        <tissue evidence="4">Leaf</tissue>
    </source>
</reference>
<dbReference type="SUPFAM" id="SSF52540">
    <property type="entry name" value="P-loop containing nucleoside triphosphate hydrolases"/>
    <property type="match status" value="1"/>
</dbReference>
<dbReference type="Proteomes" id="UP000593564">
    <property type="component" value="Unassembled WGS sequence"/>
</dbReference>
<protein>
    <recommendedName>
        <fullName evidence="3">NB-ARC domain-containing protein</fullName>
    </recommendedName>
</protein>
<dbReference type="InterPro" id="IPR002182">
    <property type="entry name" value="NB-ARC"/>
</dbReference>
<evidence type="ECO:0000256" key="1">
    <source>
        <dbReference type="ARBA" id="ARBA00022614"/>
    </source>
</evidence>
<dbReference type="InterPro" id="IPR042197">
    <property type="entry name" value="Apaf_helical"/>
</dbReference>
<dbReference type="PANTHER" id="PTHR36766">
    <property type="entry name" value="PLANT BROAD-SPECTRUM MILDEW RESISTANCE PROTEIN RPW8"/>
    <property type="match status" value="1"/>
</dbReference>
<feature type="domain" description="NB-ARC" evidence="3">
    <location>
        <begin position="6"/>
        <end position="86"/>
    </location>
</feature>
<gene>
    <name evidence="4" type="ORF">HYC85_024015</name>
</gene>
<evidence type="ECO:0000259" key="3">
    <source>
        <dbReference type="Pfam" id="PF00931"/>
    </source>
</evidence>
<accession>A0A7J7GK05</accession>
<dbReference type="Gene3D" id="1.10.8.430">
    <property type="entry name" value="Helical domain of apoptotic protease-activating factors"/>
    <property type="match status" value="1"/>
</dbReference>
<evidence type="ECO:0000313" key="4">
    <source>
        <dbReference type="EMBL" id="KAF5939756.1"/>
    </source>
</evidence>
<organism evidence="4 5">
    <name type="scientific">Camellia sinensis</name>
    <name type="common">Tea plant</name>
    <name type="synonym">Thea sinensis</name>
    <dbReference type="NCBI Taxonomy" id="4442"/>
    <lineage>
        <taxon>Eukaryota</taxon>
        <taxon>Viridiplantae</taxon>
        <taxon>Streptophyta</taxon>
        <taxon>Embryophyta</taxon>
        <taxon>Tracheophyta</taxon>
        <taxon>Spermatophyta</taxon>
        <taxon>Magnoliopsida</taxon>
        <taxon>eudicotyledons</taxon>
        <taxon>Gunneridae</taxon>
        <taxon>Pentapetalae</taxon>
        <taxon>asterids</taxon>
        <taxon>Ericales</taxon>
        <taxon>Theaceae</taxon>
        <taxon>Camellia</taxon>
    </lineage>
</organism>